<reference evidence="4" key="1">
    <citation type="journal article" date="2014" name="BMC Genomics">
        <title>The genome sequence of the biocontrol fungus Metarhizium anisopliae and comparative genomics of Metarhizium species.</title>
        <authorList>
            <person name="Pattemore J.A."/>
            <person name="Hane J.K."/>
            <person name="Williams A.H."/>
            <person name="Wilson B.A."/>
            <person name="Stodart B.J."/>
            <person name="Ash G.J."/>
        </authorList>
    </citation>
    <scope>NUCLEOTIDE SEQUENCE [LARGE SCALE GENOMIC DNA]</scope>
    <source>
        <strain evidence="4">BRIP 53293</strain>
    </source>
</reference>
<gene>
    <name evidence="3" type="ORF">H634G_04189</name>
</gene>
<evidence type="ECO:0000313" key="4">
    <source>
        <dbReference type="Proteomes" id="UP000054544"/>
    </source>
</evidence>
<dbReference type="InterPro" id="IPR018713">
    <property type="entry name" value="MPAB/Lcp_cat_dom"/>
</dbReference>
<dbReference type="PANTHER" id="PTHR36151">
    <property type="entry name" value="BLR2777 PROTEIN"/>
    <property type="match status" value="1"/>
</dbReference>
<accession>A0A0D9P545</accession>
<dbReference type="Proteomes" id="UP000054544">
    <property type="component" value="Unassembled WGS sequence"/>
</dbReference>
<name>A0A0D9P545_METAN</name>
<dbReference type="EMBL" id="KE384729">
    <property type="protein sequence ID" value="KJK79950.1"/>
    <property type="molecule type" value="Genomic_DNA"/>
</dbReference>
<dbReference type="GO" id="GO:0016491">
    <property type="term" value="F:oxidoreductase activity"/>
    <property type="evidence" value="ECO:0007669"/>
    <property type="project" value="InterPro"/>
</dbReference>
<dbReference type="AlphaFoldDB" id="A0A0D9P545"/>
<keyword evidence="4" id="KW-1185">Reference proteome</keyword>
<proteinExistence type="predicted"/>
<feature type="compositionally biased region" description="Low complexity" evidence="1">
    <location>
        <begin position="1"/>
        <end position="12"/>
    </location>
</feature>
<dbReference type="OrthoDB" id="5131368at2759"/>
<sequence>MSSTAQQQQQQQPPSPAAVRKRKTFSPLIHETIQEPVLLRELLVDDIYLLGGQFAILCQFAHPGLAKGSYLHSSFASRIPQRLQNTARFLNAAVYGTPDDKRAIFSVIHSYHRHVRGDGYDANDPELHRWTAATLFVALVTVQDALLGGFTHDQMETLYREAAVYGTSLRMPPDMWPPTLDDFWAYWHRNIETLEVTDMARKLCRDLLYPVDLPLHMRALLPLARVVTVNLLPGRLAREYDLVPSTLSWLQFQAVARTMRLAWPLLPQNVTGAMHAEYMEDLKRAVDRIERTGHWAYESRL</sequence>
<evidence type="ECO:0000313" key="3">
    <source>
        <dbReference type="EMBL" id="KJK79950.1"/>
    </source>
</evidence>
<feature type="domain" description="ER-bound oxygenase mpaB/mpaB'/Rubber oxygenase catalytic" evidence="2">
    <location>
        <begin position="47"/>
        <end position="260"/>
    </location>
</feature>
<evidence type="ECO:0000256" key="1">
    <source>
        <dbReference type="SAM" id="MobiDB-lite"/>
    </source>
</evidence>
<feature type="region of interest" description="Disordered" evidence="1">
    <location>
        <begin position="1"/>
        <end position="21"/>
    </location>
</feature>
<evidence type="ECO:0000259" key="2">
    <source>
        <dbReference type="Pfam" id="PF09995"/>
    </source>
</evidence>
<organism evidence="3 4">
    <name type="scientific">Metarhizium anisopliae BRIP 53293</name>
    <dbReference type="NCBI Taxonomy" id="1291518"/>
    <lineage>
        <taxon>Eukaryota</taxon>
        <taxon>Fungi</taxon>
        <taxon>Dikarya</taxon>
        <taxon>Ascomycota</taxon>
        <taxon>Pezizomycotina</taxon>
        <taxon>Sordariomycetes</taxon>
        <taxon>Hypocreomycetidae</taxon>
        <taxon>Hypocreales</taxon>
        <taxon>Clavicipitaceae</taxon>
        <taxon>Metarhizium</taxon>
    </lineage>
</organism>
<protein>
    <recommendedName>
        <fullName evidence="2">ER-bound oxygenase mpaB/mpaB'/Rubber oxygenase catalytic domain-containing protein</fullName>
    </recommendedName>
</protein>
<dbReference type="PANTHER" id="PTHR36151:SF3">
    <property type="entry name" value="ER-BOUND OXYGENASE MPAB_MPAB'_RUBBER OXYGENASE CATALYTIC DOMAIN-CONTAINING PROTEIN"/>
    <property type="match status" value="1"/>
</dbReference>
<dbReference type="Pfam" id="PF09995">
    <property type="entry name" value="MPAB_Lcp_cat"/>
    <property type="match status" value="1"/>
</dbReference>